<evidence type="ECO:0000256" key="9">
    <source>
        <dbReference type="ARBA" id="ARBA00023242"/>
    </source>
</evidence>
<feature type="domain" description="C2H2-type" evidence="11">
    <location>
        <begin position="315"/>
        <end position="343"/>
    </location>
</feature>
<dbReference type="PROSITE" id="PS50157">
    <property type="entry name" value="ZINC_FINGER_C2H2_2"/>
    <property type="match status" value="5"/>
</dbReference>
<dbReference type="PROSITE" id="PS00028">
    <property type="entry name" value="ZINC_FINGER_C2H2_1"/>
    <property type="match status" value="5"/>
</dbReference>
<dbReference type="InterPro" id="IPR050457">
    <property type="entry name" value="ZnFinger_BTB_dom_contain"/>
</dbReference>
<evidence type="ECO:0000256" key="6">
    <source>
        <dbReference type="ARBA" id="ARBA00023015"/>
    </source>
</evidence>
<dbReference type="AlphaFoldDB" id="A0ABD2XR48"/>
<keyword evidence="4 10" id="KW-0863">Zinc-finger</keyword>
<evidence type="ECO:0000256" key="8">
    <source>
        <dbReference type="ARBA" id="ARBA00023163"/>
    </source>
</evidence>
<evidence type="ECO:0000313" key="12">
    <source>
        <dbReference type="EMBL" id="KAL3407068.1"/>
    </source>
</evidence>
<evidence type="ECO:0000256" key="5">
    <source>
        <dbReference type="ARBA" id="ARBA00022833"/>
    </source>
</evidence>
<keyword evidence="13" id="KW-1185">Reference proteome</keyword>
<feature type="domain" description="C2H2-type" evidence="11">
    <location>
        <begin position="199"/>
        <end position="227"/>
    </location>
</feature>
<dbReference type="InterPro" id="IPR013087">
    <property type="entry name" value="Znf_C2H2_type"/>
</dbReference>
<dbReference type="GO" id="GO:0005634">
    <property type="term" value="C:nucleus"/>
    <property type="evidence" value="ECO:0007669"/>
    <property type="project" value="UniProtKB-SubCell"/>
</dbReference>
<dbReference type="InterPro" id="IPR036236">
    <property type="entry name" value="Znf_C2H2_sf"/>
</dbReference>
<feature type="domain" description="C2H2-type" evidence="11">
    <location>
        <begin position="257"/>
        <end position="285"/>
    </location>
</feature>
<dbReference type="SMART" id="SM00355">
    <property type="entry name" value="ZnF_C2H2"/>
    <property type="match status" value="5"/>
</dbReference>
<comment type="subcellular location">
    <subcellularLocation>
        <location evidence="1">Nucleus</location>
    </subcellularLocation>
</comment>
<feature type="domain" description="C2H2-type" evidence="11">
    <location>
        <begin position="228"/>
        <end position="256"/>
    </location>
</feature>
<reference evidence="12 13" key="1">
    <citation type="journal article" date="2024" name="bioRxiv">
        <title>A reference genome for Trichogramma kaykai: A tiny desert-dwelling parasitoid wasp with competing sex-ratio distorters.</title>
        <authorList>
            <person name="Culotta J."/>
            <person name="Lindsey A.R."/>
        </authorList>
    </citation>
    <scope>NUCLEOTIDE SEQUENCE [LARGE SCALE GENOMIC DNA]</scope>
    <source>
        <strain evidence="12 13">KSX58</strain>
    </source>
</reference>
<dbReference type="PANTHER" id="PTHR46105">
    <property type="entry name" value="AGAP004733-PA"/>
    <property type="match status" value="1"/>
</dbReference>
<dbReference type="Proteomes" id="UP001627154">
    <property type="component" value="Unassembled WGS sequence"/>
</dbReference>
<dbReference type="Pfam" id="PF00096">
    <property type="entry name" value="zf-C2H2"/>
    <property type="match status" value="4"/>
</dbReference>
<dbReference type="Gene3D" id="3.30.160.60">
    <property type="entry name" value="Classic Zinc Finger"/>
    <property type="match status" value="5"/>
</dbReference>
<keyword evidence="2" id="KW-0479">Metal-binding</keyword>
<dbReference type="SUPFAM" id="SSF57667">
    <property type="entry name" value="beta-beta-alpha zinc fingers"/>
    <property type="match status" value="3"/>
</dbReference>
<evidence type="ECO:0000256" key="4">
    <source>
        <dbReference type="ARBA" id="ARBA00022771"/>
    </source>
</evidence>
<dbReference type="GO" id="GO:0003677">
    <property type="term" value="F:DNA binding"/>
    <property type="evidence" value="ECO:0007669"/>
    <property type="project" value="UniProtKB-KW"/>
</dbReference>
<evidence type="ECO:0000256" key="10">
    <source>
        <dbReference type="PROSITE-ProRule" id="PRU00042"/>
    </source>
</evidence>
<dbReference type="GO" id="GO:0008270">
    <property type="term" value="F:zinc ion binding"/>
    <property type="evidence" value="ECO:0007669"/>
    <property type="project" value="UniProtKB-KW"/>
</dbReference>
<gene>
    <name evidence="12" type="ORF">TKK_001139</name>
</gene>
<protein>
    <recommendedName>
        <fullName evidence="11">C2H2-type domain-containing protein</fullName>
    </recommendedName>
</protein>
<evidence type="ECO:0000313" key="13">
    <source>
        <dbReference type="Proteomes" id="UP001627154"/>
    </source>
</evidence>
<dbReference type="Pfam" id="PF13894">
    <property type="entry name" value="zf-C2H2_4"/>
    <property type="match status" value="1"/>
</dbReference>
<evidence type="ECO:0000259" key="11">
    <source>
        <dbReference type="PROSITE" id="PS50157"/>
    </source>
</evidence>
<organism evidence="12 13">
    <name type="scientific">Trichogramma kaykai</name>
    <dbReference type="NCBI Taxonomy" id="54128"/>
    <lineage>
        <taxon>Eukaryota</taxon>
        <taxon>Metazoa</taxon>
        <taxon>Ecdysozoa</taxon>
        <taxon>Arthropoda</taxon>
        <taxon>Hexapoda</taxon>
        <taxon>Insecta</taxon>
        <taxon>Pterygota</taxon>
        <taxon>Neoptera</taxon>
        <taxon>Endopterygota</taxon>
        <taxon>Hymenoptera</taxon>
        <taxon>Apocrita</taxon>
        <taxon>Proctotrupomorpha</taxon>
        <taxon>Chalcidoidea</taxon>
        <taxon>Trichogrammatidae</taxon>
        <taxon>Trichogramma</taxon>
    </lineage>
</organism>
<sequence>MEDNNDVVRVKEETSDTCPDAGDDRVFDSMGSCNDVKVETFPFHELSAKQQIFIDFERRNVKTELKPLSTVICKIEHKSGLPIVKLEKENQLNHSNKKSLIILIKKEFNYDDNCQFNFRAIFIERGNLKSLENSAGKSFESNAYRNTKKARVSSTEHTNTILKKSNIRPGECGIYNELFSCKSDLKIHSKTAHHCSESFECEICHKSFRQKGNLKRHMNVVHNRIKHFECEICHKAFGQRCNLNSHVNFVHDRSKLFECDICHKSFGQIQHLKRHINAVHDRSKPFECDICRKSFGSKDYLQRHITAVHKRSKPFECDICHKSFGYKQYLKTHTNGVHDRIKSFESLPITSRHELLQSNSATIYGNVA</sequence>
<keyword evidence="9" id="KW-0539">Nucleus</keyword>
<keyword evidence="8" id="KW-0804">Transcription</keyword>
<evidence type="ECO:0000256" key="3">
    <source>
        <dbReference type="ARBA" id="ARBA00022737"/>
    </source>
</evidence>
<keyword evidence="3" id="KW-0677">Repeat</keyword>
<keyword evidence="5" id="KW-0862">Zinc</keyword>
<evidence type="ECO:0000256" key="1">
    <source>
        <dbReference type="ARBA" id="ARBA00004123"/>
    </source>
</evidence>
<name>A0ABD2XR48_9HYME</name>
<evidence type="ECO:0000256" key="7">
    <source>
        <dbReference type="ARBA" id="ARBA00023125"/>
    </source>
</evidence>
<feature type="domain" description="C2H2-type" evidence="11">
    <location>
        <begin position="286"/>
        <end position="314"/>
    </location>
</feature>
<comment type="caution">
    <text evidence="12">The sequence shown here is derived from an EMBL/GenBank/DDBJ whole genome shotgun (WGS) entry which is preliminary data.</text>
</comment>
<keyword evidence="7" id="KW-0238">DNA-binding</keyword>
<dbReference type="PANTHER" id="PTHR46105:SF5">
    <property type="entry name" value="ZINC FINGER AND BTB DOMAIN-CONTAINING PROTEIN 44 ISOFORM X1"/>
    <property type="match status" value="1"/>
</dbReference>
<accession>A0ABD2XR48</accession>
<evidence type="ECO:0000256" key="2">
    <source>
        <dbReference type="ARBA" id="ARBA00022723"/>
    </source>
</evidence>
<dbReference type="FunFam" id="3.30.160.60:FF:000100">
    <property type="entry name" value="Zinc finger 45-like"/>
    <property type="match status" value="3"/>
</dbReference>
<proteinExistence type="predicted"/>
<dbReference type="FunFam" id="3.30.160.60:FF:000086">
    <property type="entry name" value="transcription factor E4F1 isoform X1"/>
    <property type="match status" value="1"/>
</dbReference>
<keyword evidence="6" id="KW-0805">Transcription regulation</keyword>
<dbReference type="EMBL" id="JBJJXI010000018">
    <property type="protein sequence ID" value="KAL3407068.1"/>
    <property type="molecule type" value="Genomic_DNA"/>
</dbReference>